<feature type="domain" description="Nitric oxide reductase subunit B cytochrome c-like" evidence="2">
    <location>
        <begin position="37"/>
        <end position="217"/>
    </location>
</feature>
<feature type="transmembrane region" description="Helical" evidence="1">
    <location>
        <begin position="285"/>
        <end position="308"/>
    </location>
</feature>
<dbReference type="EC" id="1.7.99.7" evidence="3"/>
<feature type="transmembrane region" description="Helical" evidence="1">
    <location>
        <begin position="588"/>
        <end position="611"/>
    </location>
</feature>
<feature type="transmembrane region" description="Helical" evidence="1">
    <location>
        <begin position="369"/>
        <end position="394"/>
    </location>
</feature>
<dbReference type="EMBL" id="CAADHY010000005">
    <property type="protein sequence ID" value="VFR16232.1"/>
    <property type="molecule type" value="Genomic_DNA"/>
</dbReference>
<evidence type="ECO:0000256" key="1">
    <source>
        <dbReference type="SAM" id="Phobius"/>
    </source>
</evidence>
<evidence type="ECO:0000259" key="2">
    <source>
        <dbReference type="Pfam" id="PF22085"/>
    </source>
</evidence>
<feature type="transmembrane region" description="Helical" evidence="1">
    <location>
        <begin position="414"/>
        <end position="435"/>
    </location>
</feature>
<feature type="transmembrane region" description="Helical" evidence="1">
    <location>
        <begin position="7"/>
        <end position="26"/>
    </location>
</feature>
<dbReference type="PANTHER" id="PTHR10422:SF38">
    <property type="entry name" value="CYTOCHROME B SUBUNIT OF NITRIC OXIDE REDUCTASE"/>
    <property type="match status" value="1"/>
</dbReference>
<evidence type="ECO:0000313" key="3">
    <source>
        <dbReference type="EMBL" id="VFR16232.1"/>
    </source>
</evidence>
<dbReference type="Pfam" id="PF00115">
    <property type="entry name" value="COX1"/>
    <property type="match status" value="1"/>
</dbReference>
<feature type="transmembrane region" description="Helical" evidence="1">
    <location>
        <begin position="631"/>
        <end position="650"/>
    </location>
</feature>
<dbReference type="AlphaFoldDB" id="A0A484NRQ8"/>
<dbReference type="SUPFAM" id="SSF81442">
    <property type="entry name" value="Cytochrome c oxidase subunit I-like"/>
    <property type="match status" value="1"/>
</dbReference>
<dbReference type="InterPro" id="IPR036927">
    <property type="entry name" value="Cyt_c_oxase-like_su1_sf"/>
</dbReference>
<feature type="transmembrane region" description="Helical" evidence="1">
    <location>
        <begin position="548"/>
        <end position="567"/>
    </location>
</feature>
<gene>
    <name evidence="3" type="ORF">AMP9_1079</name>
</gene>
<dbReference type="Pfam" id="PF22085">
    <property type="entry name" value="NorB_cytochrome_c-like"/>
    <property type="match status" value="1"/>
</dbReference>
<dbReference type="GO" id="GO:0009060">
    <property type="term" value="P:aerobic respiration"/>
    <property type="evidence" value="ECO:0007669"/>
    <property type="project" value="InterPro"/>
</dbReference>
<keyword evidence="1" id="KW-1133">Transmembrane helix</keyword>
<keyword evidence="1" id="KW-0472">Membrane</keyword>
<name>A0A484NRQ8_9ZZZZ</name>
<proteinExistence type="predicted"/>
<feature type="transmembrane region" description="Helical" evidence="1">
    <location>
        <begin position="335"/>
        <end position="357"/>
    </location>
</feature>
<dbReference type="InterPro" id="IPR054309">
    <property type="entry name" value="NorB_cytochrome_c-like"/>
</dbReference>
<dbReference type="FunFam" id="1.20.210.10:FF:000008">
    <property type="entry name" value="Nitric oxide reductase large subunit"/>
    <property type="match status" value="1"/>
</dbReference>
<dbReference type="InterPro" id="IPR000883">
    <property type="entry name" value="Cyt_C_Oxase_1"/>
</dbReference>
<feature type="transmembrane region" description="Helical" evidence="1">
    <location>
        <begin position="670"/>
        <end position="691"/>
    </location>
</feature>
<dbReference type="GO" id="GO:0016020">
    <property type="term" value="C:membrane"/>
    <property type="evidence" value="ECO:0007669"/>
    <property type="project" value="InterPro"/>
</dbReference>
<feature type="transmembrane region" description="Helical" evidence="1">
    <location>
        <begin position="447"/>
        <end position="468"/>
    </location>
</feature>
<dbReference type="GO" id="GO:0016491">
    <property type="term" value="F:oxidoreductase activity"/>
    <property type="evidence" value="ECO:0007669"/>
    <property type="project" value="UniProtKB-KW"/>
</dbReference>
<protein>
    <submittedName>
        <fullName evidence="3">Nitric-oxide reductase, quinol-dependent</fullName>
        <ecNumber evidence="3">1.7.99.7</ecNumber>
    </submittedName>
</protein>
<sequence>MGEYRKLWFTLIGVLIVTFSLLGYYGTEVYRVAPPIPQQFVQQDGEVVFTHDDVLDGQTAWQSVGGMQLGSIWGHGAYQAPDWTADWLHRELTAWLELAARERHGTAYAQLSAEDSAVLQAQLKAEYRRNTWNAELGTAQVSPRRAQAIRQTAAYYSSLFSDDPALRATRDSYAMKENTLPSAERREQMTAFFFWTAWAAATERPGSTATYTNNWPHEPLIGNRPTAENVMWSIVSVVIMMAGVGLLIWGWAFLRKEEGALPAAPARDPLTLVPLTPSQRALGKYLFLVVALFVFQVFLGGATAHYTVEGQHFYGLELSRWFPYSLLRTWHIQAALFWIATGFLAAGLFLAPLINGGKDPKYQKLGVDVLFWALVVVVLGSFIGNYLAIAHILPANLNFWLGHQGYEYVDLGRLWQIGKFVGVLLWLVLMARGIAPALRRKGGDKNLLALLTSSVVAIGLFYGAGLMYGERTHLSVMEYWRWWVVHLWVEGFFEVFATTALAFIFSTLGLVSYRMATVASLASASLFMLGGVPGTFHHLYFSGTTTPVMAVGAAFSALEVVPLVVLGHEAWENWRLKFRAPWMAQLKWPLMFFVAVAFWNMLGAGVFGFMINPPVSLYYLQGLNTTPVHAHAALFGVYGFLALGFTLLVLRYVRPQLVMDDRLMRRGFWWLNIGLALMMFTSLLPVGLIQFHASASEGMWYARSEAFMQQPILQTLRWVRTFGDVVFIIGALSVAWQVVRGLRGPVAPVAPVATSTAGATASASACCGHCAD</sequence>
<accession>A0A484NRQ8</accession>
<keyword evidence="1" id="KW-0812">Transmembrane</keyword>
<dbReference type="PANTHER" id="PTHR10422">
    <property type="entry name" value="CYTOCHROME C OXIDASE SUBUNIT 1"/>
    <property type="match status" value="1"/>
</dbReference>
<feature type="transmembrane region" description="Helical" evidence="1">
    <location>
        <begin position="488"/>
        <end position="511"/>
    </location>
</feature>
<reference evidence="3" key="1">
    <citation type="submission" date="2019-03" db="EMBL/GenBank/DDBJ databases">
        <authorList>
            <person name="Danneels B."/>
        </authorList>
    </citation>
    <scope>NUCLEOTIDE SEQUENCE</scope>
</reference>
<keyword evidence="3" id="KW-0560">Oxidoreductase</keyword>
<dbReference type="GO" id="GO:0004129">
    <property type="term" value="F:cytochrome-c oxidase activity"/>
    <property type="evidence" value="ECO:0007669"/>
    <property type="project" value="InterPro"/>
</dbReference>
<dbReference type="GO" id="GO:0020037">
    <property type="term" value="F:heme binding"/>
    <property type="evidence" value="ECO:0007669"/>
    <property type="project" value="InterPro"/>
</dbReference>
<feature type="transmembrane region" description="Helical" evidence="1">
    <location>
        <begin position="230"/>
        <end position="254"/>
    </location>
</feature>
<feature type="transmembrane region" description="Helical" evidence="1">
    <location>
        <begin position="518"/>
        <end position="536"/>
    </location>
</feature>
<organism evidence="3">
    <name type="scientific">plant metagenome</name>
    <dbReference type="NCBI Taxonomy" id="1297885"/>
    <lineage>
        <taxon>unclassified sequences</taxon>
        <taxon>metagenomes</taxon>
        <taxon>organismal metagenomes</taxon>
    </lineage>
</organism>
<dbReference type="Gene3D" id="1.20.210.10">
    <property type="entry name" value="Cytochrome c oxidase-like, subunit I domain"/>
    <property type="match status" value="1"/>
</dbReference>